<evidence type="ECO:0008006" key="10">
    <source>
        <dbReference type="Google" id="ProtNLM"/>
    </source>
</evidence>
<evidence type="ECO:0000256" key="2">
    <source>
        <dbReference type="ARBA" id="ARBA00022448"/>
    </source>
</evidence>
<dbReference type="InterPro" id="IPR002067">
    <property type="entry name" value="MCP"/>
</dbReference>
<keyword evidence="5 6" id="KW-0472">Membrane</keyword>
<dbReference type="AlphaFoldDB" id="A0AAU9P1H1"/>
<name>A0AAU9P1H1_9ASTR</name>
<keyword evidence="2 7" id="KW-0813">Transport</keyword>
<dbReference type="PRINTS" id="PR00926">
    <property type="entry name" value="MITOCARRIER"/>
</dbReference>
<dbReference type="InterPro" id="IPR023395">
    <property type="entry name" value="MCP_dom_sf"/>
</dbReference>
<evidence type="ECO:0000256" key="1">
    <source>
        <dbReference type="ARBA" id="ARBA00004141"/>
    </source>
</evidence>
<evidence type="ECO:0000256" key="4">
    <source>
        <dbReference type="ARBA" id="ARBA00022737"/>
    </source>
</evidence>
<evidence type="ECO:0000256" key="7">
    <source>
        <dbReference type="RuleBase" id="RU000488"/>
    </source>
</evidence>
<comment type="caution">
    <text evidence="8">The sequence shown here is derived from an EMBL/GenBank/DDBJ whole genome shotgun (WGS) entry which is preliminary data.</text>
</comment>
<organism evidence="8 9">
    <name type="scientific">Lactuca virosa</name>
    <dbReference type="NCBI Taxonomy" id="75947"/>
    <lineage>
        <taxon>Eukaryota</taxon>
        <taxon>Viridiplantae</taxon>
        <taxon>Streptophyta</taxon>
        <taxon>Embryophyta</taxon>
        <taxon>Tracheophyta</taxon>
        <taxon>Spermatophyta</taxon>
        <taxon>Magnoliopsida</taxon>
        <taxon>eudicotyledons</taxon>
        <taxon>Gunneridae</taxon>
        <taxon>Pentapetalae</taxon>
        <taxon>asterids</taxon>
        <taxon>campanulids</taxon>
        <taxon>Asterales</taxon>
        <taxon>Asteraceae</taxon>
        <taxon>Cichorioideae</taxon>
        <taxon>Cichorieae</taxon>
        <taxon>Lactucinae</taxon>
        <taxon>Lactuca</taxon>
    </lineage>
</organism>
<dbReference type="GO" id="GO:0055085">
    <property type="term" value="P:transmembrane transport"/>
    <property type="evidence" value="ECO:0007669"/>
    <property type="project" value="InterPro"/>
</dbReference>
<dbReference type="Pfam" id="PF00153">
    <property type="entry name" value="Mito_carr"/>
    <property type="match status" value="2"/>
</dbReference>
<dbReference type="Proteomes" id="UP001157418">
    <property type="component" value="Unassembled WGS sequence"/>
</dbReference>
<evidence type="ECO:0000256" key="3">
    <source>
        <dbReference type="ARBA" id="ARBA00022692"/>
    </source>
</evidence>
<accession>A0AAU9P1H1</accession>
<evidence type="ECO:0000313" key="9">
    <source>
        <dbReference type="Proteomes" id="UP001157418"/>
    </source>
</evidence>
<dbReference type="Gene3D" id="1.50.40.10">
    <property type="entry name" value="Mitochondrial carrier domain"/>
    <property type="match status" value="1"/>
</dbReference>
<feature type="repeat" description="Solcar" evidence="6">
    <location>
        <begin position="1"/>
        <end position="53"/>
    </location>
</feature>
<dbReference type="GO" id="GO:0016020">
    <property type="term" value="C:membrane"/>
    <property type="evidence" value="ECO:0007669"/>
    <property type="project" value="UniProtKB-SubCell"/>
</dbReference>
<feature type="repeat" description="Solcar" evidence="6">
    <location>
        <begin position="63"/>
        <end position="148"/>
    </location>
</feature>
<dbReference type="PROSITE" id="PS50920">
    <property type="entry name" value="SOLCAR"/>
    <property type="match status" value="2"/>
</dbReference>
<comment type="similarity">
    <text evidence="7">Belongs to the mitochondrial carrier (TC 2.A.29) family.</text>
</comment>
<dbReference type="InterPro" id="IPR018108">
    <property type="entry name" value="MCP_transmembrane"/>
</dbReference>
<evidence type="ECO:0000256" key="5">
    <source>
        <dbReference type="ARBA" id="ARBA00023136"/>
    </source>
</evidence>
<keyword evidence="9" id="KW-1185">Reference proteome</keyword>
<dbReference type="EMBL" id="CAKMRJ010005523">
    <property type="protein sequence ID" value="CAH1443878.1"/>
    <property type="molecule type" value="Genomic_DNA"/>
</dbReference>
<reference evidence="8 9" key="1">
    <citation type="submission" date="2022-01" db="EMBL/GenBank/DDBJ databases">
        <authorList>
            <person name="Xiong W."/>
            <person name="Schranz E."/>
        </authorList>
    </citation>
    <scope>NUCLEOTIDE SEQUENCE [LARGE SCALE GENOMIC DNA]</scope>
</reference>
<protein>
    <recommendedName>
        <fullName evidence="10">ADP,ATP carrier protein</fullName>
    </recommendedName>
</protein>
<proteinExistence type="inferred from homology"/>
<dbReference type="PANTHER" id="PTHR24089">
    <property type="entry name" value="SOLUTE CARRIER FAMILY 25"/>
    <property type="match status" value="1"/>
</dbReference>
<dbReference type="SUPFAM" id="SSF103506">
    <property type="entry name" value="Mitochondrial carrier"/>
    <property type="match status" value="1"/>
</dbReference>
<keyword evidence="3 6" id="KW-0812">Transmembrane</keyword>
<evidence type="ECO:0000256" key="6">
    <source>
        <dbReference type="PROSITE-ProRule" id="PRU00282"/>
    </source>
</evidence>
<evidence type="ECO:0000313" key="8">
    <source>
        <dbReference type="EMBL" id="CAH1443878.1"/>
    </source>
</evidence>
<comment type="subcellular location">
    <subcellularLocation>
        <location evidence="1">Membrane</location>
        <topology evidence="1">Multi-pass membrane protein</topology>
    </subcellularLocation>
</comment>
<sequence>MLRGEQKNLFELIKSIASSQGLKGFWKGNFVNILRTAPFKALNFCAYDSYRKQLLRLTGNQETTNFEQLFAGAGAGMTASILCLPLGIIRTKLVAPRGESLGGVIGAFRHIIQTEGFFSLYKGLVPSTSLATSDPETVFDIKYFSRDQRCNRPPIRRTMLNKDDIVKAMKEKSFDVADFTMVYLTTAVEEDYNACGGGYYK</sequence>
<gene>
    <name evidence="8" type="ORF">LVIROSA_LOCUS29763</name>
</gene>
<keyword evidence="4" id="KW-0677">Repeat</keyword>